<name>A0ABW5G4Y9_9PSEU</name>
<feature type="transmembrane region" description="Helical" evidence="2">
    <location>
        <begin position="61"/>
        <end position="78"/>
    </location>
</feature>
<organism evidence="3 4">
    <name type="scientific">Amycolatopsis pigmentata</name>
    <dbReference type="NCBI Taxonomy" id="450801"/>
    <lineage>
        <taxon>Bacteria</taxon>
        <taxon>Bacillati</taxon>
        <taxon>Actinomycetota</taxon>
        <taxon>Actinomycetes</taxon>
        <taxon>Pseudonocardiales</taxon>
        <taxon>Pseudonocardiaceae</taxon>
        <taxon>Amycolatopsis</taxon>
    </lineage>
</organism>
<accession>A0ABW5G4Y9</accession>
<dbReference type="EMBL" id="JBHUKR010000022">
    <property type="protein sequence ID" value="MFD2421690.1"/>
    <property type="molecule type" value="Genomic_DNA"/>
</dbReference>
<sequence>MSVPEPVEPDTPAASRNERRQIVTRPQTARVDLAARWVRRHRAELAGVTAPTVLAATVSPWWAIGTGVAALLWATAEYRARQHLDRKEIES</sequence>
<dbReference type="RefSeq" id="WP_378270411.1">
    <property type="nucleotide sequence ID" value="NZ_JBHUKR010000022.1"/>
</dbReference>
<comment type="caution">
    <text evidence="3">The sequence shown here is derived from an EMBL/GenBank/DDBJ whole genome shotgun (WGS) entry which is preliminary data.</text>
</comment>
<evidence type="ECO:0000256" key="2">
    <source>
        <dbReference type="SAM" id="Phobius"/>
    </source>
</evidence>
<protein>
    <recommendedName>
        <fullName evidence="5">MYXO-CTERM domain-containing protein</fullName>
    </recommendedName>
</protein>
<evidence type="ECO:0000256" key="1">
    <source>
        <dbReference type="SAM" id="MobiDB-lite"/>
    </source>
</evidence>
<keyword evidence="2" id="KW-0812">Transmembrane</keyword>
<evidence type="ECO:0008006" key="5">
    <source>
        <dbReference type="Google" id="ProtNLM"/>
    </source>
</evidence>
<reference evidence="4" key="1">
    <citation type="journal article" date="2019" name="Int. J. Syst. Evol. Microbiol.">
        <title>The Global Catalogue of Microorganisms (GCM) 10K type strain sequencing project: providing services to taxonomists for standard genome sequencing and annotation.</title>
        <authorList>
            <consortium name="The Broad Institute Genomics Platform"/>
            <consortium name="The Broad Institute Genome Sequencing Center for Infectious Disease"/>
            <person name="Wu L."/>
            <person name="Ma J."/>
        </authorList>
    </citation>
    <scope>NUCLEOTIDE SEQUENCE [LARGE SCALE GENOMIC DNA]</scope>
    <source>
        <strain evidence="4">CGMCC 4.7645</strain>
    </source>
</reference>
<keyword evidence="2" id="KW-1133">Transmembrane helix</keyword>
<dbReference type="Proteomes" id="UP001597417">
    <property type="component" value="Unassembled WGS sequence"/>
</dbReference>
<keyword evidence="2" id="KW-0472">Membrane</keyword>
<evidence type="ECO:0000313" key="4">
    <source>
        <dbReference type="Proteomes" id="UP001597417"/>
    </source>
</evidence>
<keyword evidence="4" id="KW-1185">Reference proteome</keyword>
<gene>
    <name evidence="3" type="ORF">ACFSXZ_35695</name>
</gene>
<evidence type="ECO:0000313" key="3">
    <source>
        <dbReference type="EMBL" id="MFD2421690.1"/>
    </source>
</evidence>
<proteinExistence type="predicted"/>
<feature type="region of interest" description="Disordered" evidence="1">
    <location>
        <begin position="1"/>
        <end position="25"/>
    </location>
</feature>